<reference evidence="1 2" key="1">
    <citation type="submission" date="2019-09" db="EMBL/GenBank/DDBJ databases">
        <authorList>
            <person name="Chandra G."/>
            <person name="Truman W A."/>
        </authorList>
    </citation>
    <scope>NUCLEOTIDE SEQUENCE [LARGE SCALE GENOMIC DNA]</scope>
    <source>
        <strain evidence="1">PS880</strain>
    </source>
</reference>
<dbReference type="SUPFAM" id="SSF56954">
    <property type="entry name" value="Outer membrane efflux proteins (OEP)"/>
    <property type="match status" value="1"/>
</dbReference>
<sequence length="174" mass="18775">MIHDKKYGENSNRASAIVQIFALCPANGFVQIQALLQAIQQALDIHPEIQASVNSRLAADYQLKAAKGGYLPRVDPLGGYGCAGPLGILPITTPSCLPPIKNCSVSTERLLLDSENELFNASRCLAQIKNIQLFTQYRIKATMSELLKSQGVVAPQACVVPIDVKSQVQLPGMN</sequence>
<name>A0A5E7Q996_PSEFL</name>
<dbReference type="Gene3D" id="1.20.1600.10">
    <property type="entry name" value="Outer membrane efflux proteins (OEP)"/>
    <property type="match status" value="1"/>
</dbReference>
<gene>
    <name evidence="1" type="ORF">PS880_05915</name>
</gene>
<organism evidence="1 2">
    <name type="scientific">Pseudomonas fluorescens</name>
    <dbReference type="NCBI Taxonomy" id="294"/>
    <lineage>
        <taxon>Bacteria</taxon>
        <taxon>Pseudomonadati</taxon>
        <taxon>Pseudomonadota</taxon>
        <taxon>Gammaproteobacteria</taxon>
        <taxon>Pseudomonadales</taxon>
        <taxon>Pseudomonadaceae</taxon>
        <taxon>Pseudomonas</taxon>
    </lineage>
</organism>
<proteinExistence type="predicted"/>
<dbReference type="GO" id="GO:0016020">
    <property type="term" value="C:membrane"/>
    <property type="evidence" value="ECO:0007669"/>
    <property type="project" value="UniProtKB-SubCell"/>
</dbReference>
<dbReference type="EMBL" id="CABVIH010000043">
    <property type="protein sequence ID" value="VVP58431.1"/>
    <property type="molecule type" value="Genomic_DNA"/>
</dbReference>
<evidence type="ECO:0000313" key="1">
    <source>
        <dbReference type="EMBL" id="VVP58431.1"/>
    </source>
</evidence>
<evidence type="ECO:0000313" key="2">
    <source>
        <dbReference type="Proteomes" id="UP000375525"/>
    </source>
</evidence>
<dbReference type="GO" id="GO:0015562">
    <property type="term" value="F:efflux transmembrane transporter activity"/>
    <property type="evidence" value="ECO:0007669"/>
    <property type="project" value="InterPro"/>
</dbReference>
<dbReference type="AlphaFoldDB" id="A0A5E7Q996"/>
<dbReference type="Proteomes" id="UP000375525">
    <property type="component" value="Unassembled WGS sequence"/>
</dbReference>
<dbReference type="OrthoDB" id="9815517at2"/>
<protein>
    <submittedName>
        <fullName evidence="1">Uncharacterized protein</fullName>
    </submittedName>
</protein>
<accession>A0A5E7Q996</accession>